<accession>A0A271J0M3</accession>
<name>A0A271J0M3_9BACT</name>
<keyword evidence="1" id="KW-1133">Transmembrane helix</keyword>
<dbReference type="EMBL" id="MQWD01000001">
    <property type="protein sequence ID" value="PAP76910.1"/>
    <property type="molecule type" value="Genomic_DNA"/>
</dbReference>
<keyword evidence="1" id="KW-0472">Membrane</keyword>
<dbReference type="Proteomes" id="UP000216339">
    <property type="component" value="Unassembled WGS sequence"/>
</dbReference>
<proteinExistence type="predicted"/>
<sequence>MNETSLGVRLLRLAIGAVVGFLVAAGAYLGWAAWANPDVRLKQPDWVQGAFDHSYWLPVLAVTLGGALLVGLVLWTAYRRLRNGEDLYEERLGRGLRRRGERFVDGE</sequence>
<keyword evidence="3" id="KW-1185">Reference proteome</keyword>
<evidence type="ECO:0000313" key="3">
    <source>
        <dbReference type="Proteomes" id="UP000216339"/>
    </source>
</evidence>
<gene>
    <name evidence="2" type="ORF">BSZ37_10945</name>
</gene>
<protein>
    <submittedName>
        <fullName evidence="2">Uncharacterized protein</fullName>
    </submittedName>
</protein>
<comment type="caution">
    <text evidence="2">The sequence shown here is derived from an EMBL/GenBank/DDBJ whole genome shotgun (WGS) entry which is preliminary data.</text>
</comment>
<dbReference type="RefSeq" id="WP_095510581.1">
    <property type="nucleotide sequence ID" value="NZ_MQWD01000001.1"/>
</dbReference>
<feature type="transmembrane region" description="Helical" evidence="1">
    <location>
        <begin position="55"/>
        <end position="78"/>
    </location>
</feature>
<keyword evidence="1" id="KW-0812">Transmembrane</keyword>
<reference evidence="2 3" key="1">
    <citation type="submission" date="2016-11" db="EMBL/GenBank/DDBJ databases">
        <title>Study of marine rhodopsin-containing bacteria.</title>
        <authorList>
            <person name="Yoshizawa S."/>
            <person name="Kumagai Y."/>
            <person name="Kogure K."/>
        </authorList>
    </citation>
    <scope>NUCLEOTIDE SEQUENCE [LARGE SCALE GENOMIC DNA]</scope>
    <source>
        <strain evidence="2 3">SAORIC-28</strain>
    </source>
</reference>
<evidence type="ECO:0000313" key="2">
    <source>
        <dbReference type="EMBL" id="PAP76910.1"/>
    </source>
</evidence>
<evidence type="ECO:0000256" key="1">
    <source>
        <dbReference type="SAM" id="Phobius"/>
    </source>
</evidence>
<dbReference type="AlphaFoldDB" id="A0A271J0M3"/>
<feature type="transmembrane region" description="Helical" evidence="1">
    <location>
        <begin position="12"/>
        <end position="35"/>
    </location>
</feature>
<organism evidence="2 3">
    <name type="scientific">Rubrivirga marina</name>
    <dbReference type="NCBI Taxonomy" id="1196024"/>
    <lineage>
        <taxon>Bacteria</taxon>
        <taxon>Pseudomonadati</taxon>
        <taxon>Rhodothermota</taxon>
        <taxon>Rhodothermia</taxon>
        <taxon>Rhodothermales</taxon>
        <taxon>Rubricoccaceae</taxon>
        <taxon>Rubrivirga</taxon>
    </lineage>
</organism>